<dbReference type="EMBL" id="CM037023">
    <property type="protein sequence ID" value="KAH7665187.1"/>
    <property type="molecule type" value="Genomic_DNA"/>
</dbReference>
<accession>A0ACB7UWD4</accession>
<evidence type="ECO:0000313" key="1">
    <source>
        <dbReference type="EMBL" id="KAH7665187.1"/>
    </source>
</evidence>
<proteinExistence type="predicted"/>
<gene>
    <name evidence="1" type="ORF">IHE45_13G016000</name>
</gene>
<evidence type="ECO:0000313" key="2">
    <source>
        <dbReference type="Proteomes" id="UP000827976"/>
    </source>
</evidence>
<organism evidence="1 2">
    <name type="scientific">Dioscorea alata</name>
    <name type="common">Purple yam</name>
    <dbReference type="NCBI Taxonomy" id="55571"/>
    <lineage>
        <taxon>Eukaryota</taxon>
        <taxon>Viridiplantae</taxon>
        <taxon>Streptophyta</taxon>
        <taxon>Embryophyta</taxon>
        <taxon>Tracheophyta</taxon>
        <taxon>Spermatophyta</taxon>
        <taxon>Magnoliopsida</taxon>
        <taxon>Liliopsida</taxon>
        <taxon>Dioscoreales</taxon>
        <taxon>Dioscoreaceae</taxon>
        <taxon>Dioscorea</taxon>
    </lineage>
</organism>
<dbReference type="Proteomes" id="UP000827976">
    <property type="component" value="Chromosome 13"/>
</dbReference>
<keyword evidence="2" id="KW-1185">Reference proteome</keyword>
<sequence>MMNSEEYVSDNSSLLSLQPWIFKREKQEKTEGKEDDFHPMGYGLERLVNRFGIEFSPTSGDSIRRRSLFRSRRTRRYYVKPLTSVENSLIPQLYKDVEVEECIFSSPPPSLTPTLRPFCISDGSRIISKSSSGSSCMTLDNVLHKEVHKLDYKNSELTSGETDKDGGAPCLPEQTKQKRKSRRVNPERSQKHSHSRGLFDKIFMFCLGVNVGVMCTALANKRELEKLNGMLKYSESLVQDLQEELEMKDSVFVRELENETSEAREPNLISNAEKSTASIQNQALPSPEPVNVIEEDQQATSELASDPEALTKIEAELEAELERLEQSLNACSLKQRIHDLTELDPDLIVDVVHGELKADTIDMESQDEAKGDTDSTSAFDTLDVNYAVSPTELSIRLHELIEVRLHERIEELERALSQSQRKAQLMETKRVSTRIDFSISDTGSSSNQESPRSAEADIAQAYPLCINLTGDAVNAYDEAYEEFMRMTETLQLSTPTTNADEQEIDECYLEETLPGFDDEAQTWGHMLKGKEYGDEIITDLGSEEDDVEDEEGKELIQKIVEKTKKGSPVLRNAQMMFLALDT</sequence>
<comment type="caution">
    <text evidence="1">The sequence shown here is derived from an EMBL/GenBank/DDBJ whole genome shotgun (WGS) entry which is preliminary data.</text>
</comment>
<reference evidence="2" key="1">
    <citation type="journal article" date="2022" name="Nat. Commun.">
        <title>Chromosome evolution and the genetic basis of agronomically important traits in greater yam.</title>
        <authorList>
            <person name="Bredeson J.V."/>
            <person name="Lyons J.B."/>
            <person name="Oniyinde I.O."/>
            <person name="Okereke N.R."/>
            <person name="Kolade O."/>
            <person name="Nnabue I."/>
            <person name="Nwadili C.O."/>
            <person name="Hribova E."/>
            <person name="Parker M."/>
            <person name="Nwogha J."/>
            <person name="Shu S."/>
            <person name="Carlson J."/>
            <person name="Kariba R."/>
            <person name="Muthemba S."/>
            <person name="Knop K."/>
            <person name="Barton G.J."/>
            <person name="Sherwood A.V."/>
            <person name="Lopez-Montes A."/>
            <person name="Asiedu R."/>
            <person name="Jamnadass R."/>
            <person name="Muchugi A."/>
            <person name="Goodstein D."/>
            <person name="Egesi C.N."/>
            <person name="Featherston J."/>
            <person name="Asfaw A."/>
            <person name="Simpson G.G."/>
            <person name="Dolezel J."/>
            <person name="Hendre P.S."/>
            <person name="Van Deynze A."/>
            <person name="Kumar P.L."/>
            <person name="Obidiegwu J.E."/>
            <person name="Bhattacharjee R."/>
            <person name="Rokhsar D.S."/>
        </authorList>
    </citation>
    <scope>NUCLEOTIDE SEQUENCE [LARGE SCALE GENOMIC DNA]</scope>
    <source>
        <strain evidence="2">cv. TDa95/00328</strain>
    </source>
</reference>
<name>A0ACB7UWD4_DIOAL</name>
<protein>
    <submittedName>
        <fullName evidence="1">Uncharacterized protein</fullName>
    </submittedName>
</protein>